<protein>
    <recommendedName>
        <fullName evidence="4">DUF4390 domain-containing protein</fullName>
    </recommendedName>
</protein>
<sequence length="212" mass="24106">MHRRRFLLALPFAWAAHAQNRPLPLASPVDAVHVYIVPTDDISEETAGSIARALSSESGLWIKSTLWTPVDGLEPFAGTNQYAAEDFFPIPQRLSRVLRDVSPRTYFIVLTTRDINARSRNFRFQYSYHSPMTNTSVLSVARLRYQIDGTPAPVDLVVSRVTKMLMRIVGEMRMGWKRNGDPADLMYAPIMSVEDIDRMNLSHTIRSRKEAL</sequence>
<evidence type="ECO:0008006" key="4">
    <source>
        <dbReference type="Google" id="ProtNLM"/>
    </source>
</evidence>
<evidence type="ECO:0000313" key="2">
    <source>
        <dbReference type="EMBL" id="NML27933.1"/>
    </source>
</evidence>
<keyword evidence="1" id="KW-0732">Signal</keyword>
<dbReference type="AlphaFoldDB" id="A0A848GC07"/>
<feature type="chain" id="PRO_5032811638" description="DUF4390 domain-containing protein" evidence="1">
    <location>
        <begin position="19"/>
        <end position="212"/>
    </location>
</feature>
<organism evidence="2 3">
    <name type="scientific">Zoogloea dura</name>
    <dbReference type="NCBI Taxonomy" id="2728840"/>
    <lineage>
        <taxon>Bacteria</taxon>
        <taxon>Pseudomonadati</taxon>
        <taxon>Pseudomonadota</taxon>
        <taxon>Betaproteobacteria</taxon>
        <taxon>Rhodocyclales</taxon>
        <taxon>Zoogloeaceae</taxon>
        <taxon>Zoogloea</taxon>
    </lineage>
</organism>
<accession>A0A848GC07</accession>
<feature type="signal peptide" evidence="1">
    <location>
        <begin position="1"/>
        <end position="18"/>
    </location>
</feature>
<gene>
    <name evidence="2" type="ORF">HHL15_19420</name>
</gene>
<name>A0A848GC07_9RHOO</name>
<dbReference type="GO" id="GO:0008237">
    <property type="term" value="F:metallopeptidase activity"/>
    <property type="evidence" value="ECO:0007669"/>
    <property type="project" value="InterPro"/>
</dbReference>
<proteinExistence type="predicted"/>
<dbReference type="Proteomes" id="UP000580043">
    <property type="component" value="Unassembled WGS sequence"/>
</dbReference>
<dbReference type="RefSeq" id="WP_169147467.1">
    <property type="nucleotide sequence ID" value="NZ_JABBGA010000020.1"/>
</dbReference>
<evidence type="ECO:0000313" key="3">
    <source>
        <dbReference type="Proteomes" id="UP000580043"/>
    </source>
</evidence>
<dbReference type="EMBL" id="JABBGA010000020">
    <property type="protein sequence ID" value="NML27933.1"/>
    <property type="molecule type" value="Genomic_DNA"/>
</dbReference>
<evidence type="ECO:0000256" key="1">
    <source>
        <dbReference type="SAM" id="SignalP"/>
    </source>
</evidence>
<keyword evidence="3" id="KW-1185">Reference proteome</keyword>
<dbReference type="Gene3D" id="3.40.390.10">
    <property type="entry name" value="Collagenase (Catalytic Domain)"/>
    <property type="match status" value="1"/>
</dbReference>
<comment type="caution">
    <text evidence="2">The sequence shown here is derived from an EMBL/GenBank/DDBJ whole genome shotgun (WGS) entry which is preliminary data.</text>
</comment>
<reference evidence="2 3" key="1">
    <citation type="submission" date="2020-04" db="EMBL/GenBank/DDBJ databases">
        <title>Zoogloea sp. G-4-1-14 isolated from soil.</title>
        <authorList>
            <person name="Dahal R.H."/>
        </authorList>
    </citation>
    <scope>NUCLEOTIDE SEQUENCE [LARGE SCALE GENOMIC DNA]</scope>
    <source>
        <strain evidence="2 3">G-4-1-14</strain>
    </source>
</reference>
<dbReference type="InterPro" id="IPR024079">
    <property type="entry name" value="MetalloPept_cat_dom_sf"/>
</dbReference>